<evidence type="ECO:0000313" key="4">
    <source>
        <dbReference type="EMBL" id="THF99976.1"/>
    </source>
</evidence>
<dbReference type="Gene3D" id="1.25.40.10">
    <property type="entry name" value="Tetratricopeptide repeat domain"/>
    <property type="match status" value="1"/>
</dbReference>
<accession>A0A4V3WK97</accession>
<evidence type="ECO:0000313" key="5">
    <source>
        <dbReference type="Proteomes" id="UP000306102"/>
    </source>
</evidence>
<evidence type="ECO:0000256" key="3">
    <source>
        <dbReference type="SAM" id="Phobius"/>
    </source>
</evidence>
<evidence type="ECO:0000256" key="1">
    <source>
        <dbReference type="ARBA" id="ARBA00022737"/>
    </source>
</evidence>
<dbReference type="PANTHER" id="PTHR48478">
    <property type="entry name" value="LECTIN-LIKE"/>
    <property type="match status" value="1"/>
</dbReference>
<dbReference type="Pfam" id="PF13041">
    <property type="entry name" value="PPR_2"/>
    <property type="match status" value="1"/>
</dbReference>
<dbReference type="InterPro" id="IPR025886">
    <property type="entry name" value="PP2-like"/>
</dbReference>
<keyword evidence="3" id="KW-0472">Membrane</keyword>
<keyword evidence="1" id="KW-0677">Repeat</keyword>
<dbReference type="EMBL" id="SDRB02011811">
    <property type="protein sequence ID" value="THF99976.1"/>
    <property type="molecule type" value="Genomic_DNA"/>
</dbReference>
<dbReference type="GO" id="GO:0030246">
    <property type="term" value="F:carbohydrate binding"/>
    <property type="evidence" value="ECO:0007669"/>
    <property type="project" value="InterPro"/>
</dbReference>
<feature type="transmembrane region" description="Helical" evidence="3">
    <location>
        <begin position="334"/>
        <end position="352"/>
    </location>
</feature>
<reference evidence="4 5" key="1">
    <citation type="journal article" date="2018" name="Proc. Natl. Acad. Sci. U.S.A.">
        <title>Draft genome sequence of Camellia sinensis var. sinensis provides insights into the evolution of the tea genome and tea quality.</title>
        <authorList>
            <person name="Wei C."/>
            <person name="Yang H."/>
            <person name="Wang S."/>
            <person name="Zhao J."/>
            <person name="Liu C."/>
            <person name="Gao L."/>
            <person name="Xia E."/>
            <person name="Lu Y."/>
            <person name="Tai Y."/>
            <person name="She G."/>
            <person name="Sun J."/>
            <person name="Cao H."/>
            <person name="Tong W."/>
            <person name="Gao Q."/>
            <person name="Li Y."/>
            <person name="Deng W."/>
            <person name="Jiang X."/>
            <person name="Wang W."/>
            <person name="Chen Q."/>
            <person name="Zhang S."/>
            <person name="Li H."/>
            <person name="Wu J."/>
            <person name="Wang P."/>
            <person name="Li P."/>
            <person name="Shi C."/>
            <person name="Zheng F."/>
            <person name="Jian J."/>
            <person name="Huang B."/>
            <person name="Shan D."/>
            <person name="Shi M."/>
            <person name="Fang C."/>
            <person name="Yue Y."/>
            <person name="Li F."/>
            <person name="Li D."/>
            <person name="Wei S."/>
            <person name="Han B."/>
            <person name="Jiang C."/>
            <person name="Yin Y."/>
            <person name="Xia T."/>
            <person name="Zhang Z."/>
            <person name="Bennetzen J.L."/>
            <person name="Zhao S."/>
            <person name="Wan X."/>
        </authorList>
    </citation>
    <scope>NUCLEOTIDE SEQUENCE [LARGE SCALE GENOMIC DNA]</scope>
    <source>
        <strain evidence="5">cv. Shuchazao</strain>
        <tissue evidence="4">Leaf</tissue>
    </source>
</reference>
<feature type="repeat" description="PPR" evidence="2">
    <location>
        <begin position="105"/>
        <end position="139"/>
    </location>
</feature>
<dbReference type="Pfam" id="PF14299">
    <property type="entry name" value="PP2"/>
    <property type="match status" value="1"/>
</dbReference>
<protein>
    <submittedName>
        <fullName evidence="4">Uncharacterized protein</fullName>
    </submittedName>
</protein>
<dbReference type="AlphaFoldDB" id="A0A4V3WK97"/>
<keyword evidence="3" id="KW-1133">Transmembrane helix</keyword>
<sequence length="354" mass="38623">MLGLSHLHEMGVSGRLIHEAYVTVPSSYLTALDAASWNCMTCLRVESECGFYSNGANPAKKIGLNPSIFSCNFLLKCLAEANRVEYLASLFEEIKKSGPLPNPAKSYYYNAVIDGFCKRGEEDEALKVMGEMKSCGISPDKKWVDKKSGHSSFMLYPRALSIVWGNVNDYWTWKCFKDMSDDNVEVVKLITVCWLDVQGKFEISELSPDVDYEIVFIVRLAKGCSGWELPNTLKLSLPNGQVHERNVCLYEEPKGQWLELNVGNFRTTKGDEGEVSFNFTNLYGHWKCGLLFKGGGNGCGSGDSGSKVVVVYSGCGSDSSGGGNGDGGGGVVEVAVTVIVTTAVVLVVMGWWNG</sequence>
<evidence type="ECO:0000256" key="2">
    <source>
        <dbReference type="PROSITE-ProRule" id="PRU00708"/>
    </source>
</evidence>
<organism evidence="4 5">
    <name type="scientific">Camellia sinensis var. sinensis</name>
    <name type="common">China tea</name>
    <dbReference type="NCBI Taxonomy" id="542762"/>
    <lineage>
        <taxon>Eukaryota</taxon>
        <taxon>Viridiplantae</taxon>
        <taxon>Streptophyta</taxon>
        <taxon>Embryophyta</taxon>
        <taxon>Tracheophyta</taxon>
        <taxon>Spermatophyta</taxon>
        <taxon>Magnoliopsida</taxon>
        <taxon>eudicotyledons</taxon>
        <taxon>Gunneridae</taxon>
        <taxon>Pentapetalae</taxon>
        <taxon>asterids</taxon>
        <taxon>Ericales</taxon>
        <taxon>Theaceae</taxon>
        <taxon>Camellia</taxon>
    </lineage>
</organism>
<feature type="repeat" description="PPR" evidence="2">
    <location>
        <begin position="67"/>
        <end position="101"/>
    </location>
</feature>
<name>A0A4V3WK97_CAMSN</name>
<dbReference type="NCBIfam" id="TIGR00756">
    <property type="entry name" value="PPR"/>
    <property type="match status" value="1"/>
</dbReference>
<gene>
    <name evidence="4" type="ORF">TEA_006237</name>
</gene>
<proteinExistence type="predicted"/>
<dbReference type="PROSITE" id="PS51375">
    <property type="entry name" value="PPR"/>
    <property type="match status" value="2"/>
</dbReference>
<keyword evidence="3" id="KW-0812">Transmembrane</keyword>
<dbReference type="Proteomes" id="UP000306102">
    <property type="component" value="Unassembled WGS sequence"/>
</dbReference>
<dbReference type="InterPro" id="IPR011990">
    <property type="entry name" value="TPR-like_helical_dom_sf"/>
</dbReference>
<dbReference type="PANTHER" id="PTHR48478:SF1">
    <property type="entry name" value="LECTIN-LIKE"/>
    <property type="match status" value="1"/>
</dbReference>
<comment type="caution">
    <text evidence="4">The sequence shown here is derived from an EMBL/GenBank/DDBJ whole genome shotgun (WGS) entry which is preliminary data.</text>
</comment>
<dbReference type="InterPro" id="IPR052147">
    <property type="entry name" value="PP2-like/Lectin"/>
</dbReference>
<keyword evidence="5" id="KW-1185">Reference proteome</keyword>
<dbReference type="InterPro" id="IPR002885">
    <property type="entry name" value="PPR_rpt"/>
</dbReference>
<dbReference type="Pfam" id="PF01535">
    <property type="entry name" value="PPR"/>
    <property type="match status" value="1"/>
</dbReference>